<comment type="pathway">
    <text evidence="9">Cofactor biosynthesis; biotin biosynthesis; biotin from 7,8-diaminononanoate: step 1/2.</text>
</comment>
<keyword evidence="11" id="KW-1185">Reference proteome</keyword>
<evidence type="ECO:0000313" key="10">
    <source>
        <dbReference type="EMBL" id="BCB95804.1"/>
    </source>
</evidence>
<comment type="similarity">
    <text evidence="9">Belongs to the dethiobiotin synthetase family.</text>
</comment>
<dbReference type="Proteomes" id="UP000516360">
    <property type="component" value="Chromosome"/>
</dbReference>
<comment type="catalytic activity">
    <reaction evidence="9">
        <text>(7R,8S)-7,8-diammoniononanoate + CO2 + ATP = (4R,5S)-dethiobiotin + ADP + phosphate + 3 H(+)</text>
        <dbReference type="Rhea" id="RHEA:15805"/>
        <dbReference type="ChEBI" id="CHEBI:15378"/>
        <dbReference type="ChEBI" id="CHEBI:16526"/>
        <dbReference type="ChEBI" id="CHEBI:30616"/>
        <dbReference type="ChEBI" id="CHEBI:43474"/>
        <dbReference type="ChEBI" id="CHEBI:149469"/>
        <dbReference type="ChEBI" id="CHEBI:149473"/>
        <dbReference type="ChEBI" id="CHEBI:456216"/>
        <dbReference type="EC" id="6.3.3.3"/>
    </reaction>
</comment>
<dbReference type="GO" id="GO:0004141">
    <property type="term" value="F:dethiobiotin synthase activity"/>
    <property type="evidence" value="ECO:0007669"/>
    <property type="project" value="UniProtKB-UniRule"/>
</dbReference>
<evidence type="ECO:0000256" key="7">
    <source>
        <dbReference type="ARBA" id="ARBA00022842"/>
    </source>
</evidence>
<dbReference type="EC" id="6.3.3.3" evidence="9"/>
<dbReference type="GO" id="GO:0000287">
    <property type="term" value="F:magnesium ion binding"/>
    <property type="evidence" value="ECO:0007669"/>
    <property type="project" value="UniProtKB-UniRule"/>
</dbReference>
<comment type="caution">
    <text evidence="9">Lacks conserved residue(s) required for the propagation of feature annotation.</text>
</comment>
<comment type="subcellular location">
    <subcellularLocation>
        <location evidence="9">Cytoplasm</location>
    </subcellularLocation>
</comment>
<dbReference type="GO" id="GO:0042803">
    <property type="term" value="F:protein homodimerization activity"/>
    <property type="evidence" value="ECO:0007669"/>
    <property type="project" value="UniProtKB-ARBA"/>
</dbReference>
<keyword evidence="3 9" id="KW-0479">Metal-binding</keyword>
<feature type="binding site" evidence="9">
    <location>
        <begin position="13"/>
        <end position="18"/>
    </location>
    <ligand>
        <name>ATP</name>
        <dbReference type="ChEBI" id="CHEBI:30616"/>
    </ligand>
</feature>
<proteinExistence type="inferred from homology"/>
<name>A0A7G1GZI9_9BACT</name>
<dbReference type="GO" id="GO:0009102">
    <property type="term" value="P:biotin biosynthetic process"/>
    <property type="evidence" value="ECO:0007669"/>
    <property type="project" value="UniProtKB-UniRule"/>
</dbReference>
<gene>
    <name evidence="9 10" type="primary">bioD</name>
    <name evidence="10" type="ORF">JZK55_07260</name>
</gene>
<dbReference type="PANTHER" id="PTHR43210">
    <property type="entry name" value="DETHIOBIOTIN SYNTHETASE"/>
    <property type="match status" value="1"/>
</dbReference>
<sequence>MSKGIFITGTDTGVGKTIVSAAIIRALMNKGIKVGAMKPLETGCKKSAVKEEKEILIPSDGMFLIEMAEMDDSIDLITPIRFEQPLAPMVASDLEKTPVDLNKIFRAYETLSQKYEFMVVEGAGGLLVPIAKGQRAKGKRQAAYFVSDLIKDLKLPVIIVARPGLGTVNHTLLTVNHALREGIEVLGVIINYSRPPENDIAEKTNPDALRQLCPVPVIDVIPYIEKIGVTYIENISQTLKFTMFEQLQKIFTLP</sequence>
<dbReference type="AlphaFoldDB" id="A0A7G1GZI9"/>
<keyword evidence="6 9" id="KW-0067">ATP-binding</keyword>
<dbReference type="GO" id="GO:0005829">
    <property type="term" value="C:cytosol"/>
    <property type="evidence" value="ECO:0007669"/>
    <property type="project" value="TreeGrafter"/>
</dbReference>
<dbReference type="RefSeq" id="WP_203473277.1">
    <property type="nucleotide sequence ID" value="NZ_AP022873.1"/>
</dbReference>
<evidence type="ECO:0000256" key="8">
    <source>
        <dbReference type="ARBA" id="ARBA00047386"/>
    </source>
</evidence>
<comment type="catalytic activity">
    <reaction evidence="8">
        <text>(7R,8S)-8-amino-7-(carboxyamino)nonanoate + ATP = (4R,5S)-dethiobiotin + ADP + phosphate + H(+)</text>
        <dbReference type="Rhea" id="RHEA:63684"/>
        <dbReference type="ChEBI" id="CHEBI:15378"/>
        <dbReference type="ChEBI" id="CHEBI:30616"/>
        <dbReference type="ChEBI" id="CHEBI:43474"/>
        <dbReference type="ChEBI" id="CHEBI:149470"/>
        <dbReference type="ChEBI" id="CHEBI:149473"/>
        <dbReference type="ChEBI" id="CHEBI:456216"/>
    </reaction>
</comment>
<dbReference type="UniPathway" id="UPA00078">
    <property type="reaction ID" value="UER00161"/>
</dbReference>
<keyword evidence="5 9" id="KW-0093">Biotin biosynthesis</keyword>
<comment type="function">
    <text evidence="9">Catalyzes a mechanistically unusual reaction, the ATP-dependent insertion of CO2 between the N7 and N8 nitrogen atoms of 7,8-diaminopelargonic acid (DAPA, also called 7,8-diammoniononanoate) to form a ureido ring.</text>
</comment>
<dbReference type="CDD" id="cd03109">
    <property type="entry name" value="DTBS"/>
    <property type="match status" value="1"/>
</dbReference>
<evidence type="ECO:0000256" key="1">
    <source>
        <dbReference type="ARBA" id="ARBA00022490"/>
    </source>
</evidence>
<keyword evidence="4 9" id="KW-0547">Nucleotide-binding</keyword>
<feature type="binding site" evidence="9">
    <location>
        <position position="17"/>
    </location>
    <ligand>
        <name>Mg(2+)</name>
        <dbReference type="ChEBI" id="CHEBI:18420"/>
    </ligand>
</feature>
<comment type="cofactor">
    <cofactor evidence="9">
        <name>Mg(2+)</name>
        <dbReference type="ChEBI" id="CHEBI:18420"/>
    </cofactor>
</comment>
<dbReference type="GO" id="GO:0005524">
    <property type="term" value="F:ATP binding"/>
    <property type="evidence" value="ECO:0007669"/>
    <property type="project" value="UniProtKB-UniRule"/>
</dbReference>
<evidence type="ECO:0000313" key="11">
    <source>
        <dbReference type="Proteomes" id="UP000516360"/>
    </source>
</evidence>
<evidence type="ECO:0000256" key="3">
    <source>
        <dbReference type="ARBA" id="ARBA00022723"/>
    </source>
</evidence>
<keyword evidence="1 9" id="KW-0963">Cytoplasm</keyword>
<feature type="binding site" evidence="9">
    <location>
        <begin position="222"/>
        <end position="224"/>
    </location>
    <ligand>
        <name>ATP</name>
        <dbReference type="ChEBI" id="CHEBI:30616"/>
    </ligand>
</feature>
<evidence type="ECO:0000256" key="2">
    <source>
        <dbReference type="ARBA" id="ARBA00022598"/>
    </source>
</evidence>
<dbReference type="HAMAP" id="MF_00336">
    <property type="entry name" value="BioD"/>
    <property type="match status" value="1"/>
</dbReference>
<feature type="binding site" evidence="9">
    <location>
        <position position="60"/>
    </location>
    <ligand>
        <name>Mg(2+)</name>
        <dbReference type="ChEBI" id="CHEBI:18420"/>
    </ligand>
</feature>
<dbReference type="PANTHER" id="PTHR43210:SF2">
    <property type="entry name" value="ATP-DEPENDENT DETHIOBIOTIN SYNTHETASE BIOD 2"/>
    <property type="match status" value="1"/>
</dbReference>
<accession>A0A7G1GZI9</accession>
<evidence type="ECO:0000256" key="4">
    <source>
        <dbReference type="ARBA" id="ARBA00022741"/>
    </source>
</evidence>
<dbReference type="InterPro" id="IPR027417">
    <property type="entry name" value="P-loop_NTPase"/>
</dbReference>
<dbReference type="FunFam" id="3.40.50.300:FF:000292">
    <property type="entry name" value="ATP-dependent dethiobiotin synthetase BioD"/>
    <property type="match status" value="1"/>
</dbReference>
<evidence type="ECO:0000256" key="6">
    <source>
        <dbReference type="ARBA" id="ARBA00022840"/>
    </source>
</evidence>
<dbReference type="KEGG" id="dtp:JZK55_07260"/>
<dbReference type="InterPro" id="IPR004472">
    <property type="entry name" value="DTB_synth_BioD"/>
</dbReference>
<organism evidence="10 11">
    <name type="scientific">Dissulfurispira thermophila</name>
    <dbReference type="NCBI Taxonomy" id="2715679"/>
    <lineage>
        <taxon>Bacteria</taxon>
        <taxon>Pseudomonadati</taxon>
        <taxon>Nitrospirota</taxon>
        <taxon>Thermodesulfovibrionia</taxon>
        <taxon>Thermodesulfovibrionales</taxon>
        <taxon>Dissulfurispiraceae</taxon>
        <taxon>Dissulfurispira</taxon>
    </lineage>
</organism>
<evidence type="ECO:0000256" key="9">
    <source>
        <dbReference type="HAMAP-Rule" id="MF_00336"/>
    </source>
</evidence>
<protein>
    <recommendedName>
        <fullName evidence="9">ATP-dependent dethiobiotin synthetase BioD</fullName>
        <ecNumber evidence="9">6.3.3.3</ecNumber>
    </recommendedName>
    <alternativeName>
        <fullName evidence="9">DTB synthetase</fullName>
        <shortName evidence="9">DTBS</shortName>
    </alternativeName>
    <alternativeName>
        <fullName evidence="9">Dethiobiotin synthase</fullName>
    </alternativeName>
</protein>
<reference evidence="10 11" key="1">
    <citation type="submission" date="2020-03" db="EMBL/GenBank/DDBJ databases">
        <title>Complete genome sequences of two sulfur-disproportionating bacterial strains T55J and Mzg5.</title>
        <authorList>
            <person name="Umezawa K."/>
            <person name="Kojima H."/>
            <person name="Kato Y."/>
            <person name="Fukui M."/>
        </authorList>
    </citation>
    <scope>NUCLEOTIDE SEQUENCE [LARGE SCALE GENOMIC DNA]</scope>
    <source>
        <strain evidence="10 11">T55J</strain>
    </source>
</reference>
<dbReference type="NCBIfam" id="TIGR00347">
    <property type="entry name" value="bioD"/>
    <property type="match status" value="1"/>
</dbReference>
<comment type="subunit">
    <text evidence="9">Homodimer.</text>
</comment>
<dbReference type="PIRSF" id="PIRSF006755">
    <property type="entry name" value="DTB_synth"/>
    <property type="match status" value="1"/>
</dbReference>
<evidence type="ECO:0000256" key="5">
    <source>
        <dbReference type="ARBA" id="ARBA00022756"/>
    </source>
</evidence>
<feature type="binding site" evidence="9">
    <location>
        <begin position="121"/>
        <end position="124"/>
    </location>
    <ligand>
        <name>ATP</name>
        <dbReference type="ChEBI" id="CHEBI:30616"/>
    </ligand>
</feature>
<dbReference type="EMBL" id="AP022873">
    <property type="protein sequence ID" value="BCB95804.1"/>
    <property type="molecule type" value="Genomic_DNA"/>
</dbReference>
<feature type="active site" evidence="9">
    <location>
        <position position="38"/>
    </location>
</feature>
<dbReference type="Gene3D" id="3.40.50.300">
    <property type="entry name" value="P-loop containing nucleotide triphosphate hydrolases"/>
    <property type="match status" value="1"/>
</dbReference>
<dbReference type="Pfam" id="PF13500">
    <property type="entry name" value="AAA_26"/>
    <property type="match status" value="1"/>
</dbReference>
<keyword evidence="7 9" id="KW-0460">Magnesium</keyword>
<dbReference type="SUPFAM" id="SSF52540">
    <property type="entry name" value="P-loop containing nucleoside triphosphate hydrolases"/>
    <property type="match status" value="1"/>
</dbReference>
<keyword evidence="2 9" id="KW-0436">Ligase</keyword>
<feature type="binding site" evidence="9">
    <location>
        <position position="60"/>
    </location>
    <ligand>
        <name>ATP</name>
        <dbReference type="ChEBI" id="CHEBI:30616"/>
    </ligand>
</feature>
<feature type="binding site" evidence="9">
    <location>
        <position position="121"/>
    </location>
    <ligand>
        <name>Mg(2+)</name>
        <dbReference type="ChEBI" id="CHEBI:18420"/>
    </ligand>
</feature>
<feature type="binding site" evidence="9">
    <location>
        <position position="42"/>
    </location>
    <ligand>
        <name>substrate</name>
    </ligand>
</feature>